<evidence type="ECO:0000256" key="1">
    <source>
        <dbReference type="ARBA" id="ARBA00023231"/>
    </source>
</evidence>
<evidence type="ECO:0000259" key="2">
    <source>
        <dbReference type="Pfam" id="PF02579"/>
    </source>
</evidence>
<dbReference type="EMBL" id="VTXL01000001">
    <property type="protein sequence ID" value="NOJ11432.1"/>
    <property type="molecule type" value="Genomic_DNA"/>
</dbReference>
<dbReference type="InterPro" id="IPR036105">
    <property type="entry name" value="DiNase_FeMo-co_biosyn_sf"/>
</dbReference>
<protein>
    <recommendedName>
        <fullName evidence="2">Dinitrogenase iron-molybdenum cofactor biosynthesis domain-containing protein</fullName>
    </recommendedName>
</protein>
<proteinExistence type="predicted"/>
<organism evidence="3 4">
    <name type="scientific">Vibrio splendidus</name>
    <dbReference type="NCBI Taxonomy" id="29497"/>
    <lineage>
        <taxon>Bacteria</taxon>
        <taxon>Pseudomonadati</taxon>
        <taxon>Pseudomonadota</taxon>
        <taxon>Gammaproteobacteria</taxon>
        <taxon>Vibrionales</taxon>
        <taxon>Vibrionaceae</taxon>
        <taxon>Vibrio</taxon>
    </lineage>
</organism>
<sequence>MLYAVPCLNLHVGNHFARSPQIAIVDDQRQIKQMVPLVESDSSCNKKKQWISVLRSYDVQAVVVRHIGKRMLAHLFNNDIRVLATTRKVEIGALDFDNLQEVTDLDYGREPRNVCHSKKGHSQRGCNNKGCGEEGRKKGAAIFTLQPNQLGVIRGCRK</sequence>
<dbReference type="Proteomes" id="UP000519158">
    <property type="component" value="Unassembled WGS sequence"/>
</dbReference>
<evidence type="ECO:0000313" key="3">
    <source>
        <dbReference type="EMBL" id="NOJ11432.1"/>
    </source>
</evidence>
<dbReference type="AlphaFoldDB" id="A0A7Y4FYB4"/>
<feature type="domain" description="Dinitrogenase iron-molybdenum cofactor biosynthesis" evidence="2">
    <location>
        <begin position="11"/>
        <end position="87"/>
    </location>
</feature>
<dbReference type="RefSeq" id="WP_171327380.1">
    <property type="nucleotide sequence ID" value="NZ_CAWPOP010000001.1"/>
</dbReference>
<accession>A0A7Y4FYB4</accession>
<dbReference type="SUPFAM" id="SSF53146">
    <property type="entry name" value="Nitrogenase accessory factor-like"/>
    <property type="match status" value="1"/>
</dbReference>
<dbReference type="Gene3D" id="3.30.420.130">
    <property type="entry name" value="Dinitrogenase iron-molybdenum cofactor biosynthesis domain"/>
    <property type="match status" value="1"/>
</dbReference>
<name>A0A7Y4FYB4_VIBSP</name>
<gene>
    <name evidence="3" type="ORF">F0234_01485</name>
</gene>
<evidence type="ECO:0000313" key="4">
    <source>
        <dbReference type="Proteomes" id="UP000519158"/>
    </source>
</evidence>
<dbReference type="InterPro" id="IPR003731">
    <property type="entry name" value="Di-Nase_FeMo-co_biosynth"/>
</dbReference>
<dbReference type="Pfam" id="PF02579">
    <property type="entry name" value="Nitro_FeMo-Co"/>
    <property type="match status" value="1"/>
</dbReference>
<keyword evidence="1" id="KW-0535">Nitrogen fixation</keyword>
<reference evidence="3 4" key="1">
    <citation type="submission" date="2019-09" db="EMBL/GenBank/DDBJ databases">
        <title>Draft genome sequencing and comparative genomics of hatchery-associated Vibrios.</title>
        <authorList>
            <person name="Kehlet-Delgado H."/>
            <person name="Mueller R.S."/>
        </authorList>
    </citation>
    <scope>NUCLEOTIDE SEQUENCE [LARGE SCALE GENOMIC DNA]</scope>
    <source>
        <strain evidence="3 4">99-70-13A3</strain>
    </source>
</reference>
<comment type="caution">
    <text evidence="3">The sequence shown here is derived from an EMBL/GenBank/DDBJ whole genome shotgun (WGS) entry which is preliminary data.</text>
</comment>